<dbReference type="InterPro" id="IPR011009">
    <property type="entry name" value="Kinase-like_dom_sf"/>
</dbReference>
<comment type="similarity">
    <text evidence="5">Belongs to the protein kinase superfamily. STE Ser/Thr protein kinase family. MAP kinase kinase subfamily.</text>
</comment>
<reference evidence="14 15" key="1">
    <citation type="journal article" date="2024" name="Science">
        <title>Giant polyketide synthase enzymes in the biosynthesis of giant marine polyether toxins.</title>
        <authorList>
            <person name="Fallon T.R."/>
            <person name="Shende V.V."/>
            <person name="Wierzbicki I.H."/>
            <person name="Pendleton A.L."/>
            <person name="Watervoot N.F."/>
            <person name="Auber R.P."/>
            <person name="Gonzalez D.J."/>
            <person name="Wisecaver J.H."/>
            <person name="Moore B.S."/>
        </authorList>
    </citation>
    <scope>NUCLEOTIDE SEQUENCE [LARGE SCALE GENOMIC DNA]</scope>
    <source>
        <strain evidence="14 15">12B1</strain>
    </source>
</reference>
<dbReference type="Pfam" id="PF00069">
    <property type="entry name" value="Pkinase"/>
    <property type="match status" value="1"/>
</dbReference>
<dbReference type="GO" id="GO:0005524">
    <property type="term" value="F:ATP binding"/>
    <property type="evidence" value="ECO:0007669"/>
    <property type="project" value="UniProtKB-UniRule"/>
</dbReference>
<feature type="compositionally biased region" description="Low complexity" evidence="12">
    <location>
        <begin position="595"/>
        <end position="612"/>
    </location>
</feature>
<dbReference type="PROSITE" id="PS50011">
    <property type="entry name" value="PROTEIN_KINASE_DOM"/>
    <property type="match status" value="1"/>
</dbReference>
<feature type="region of interest" description="Disordered" evidence="12">
    <location>
        <begin position="1"/>
        <end position="39"/>
    </location>
</feature>
<dbReference type="PANTHER" id="PTHR48013:SF9">
    <property type="entry name" value="DUAL SPECIFICITY MITOGEN-ACTIVATED PROTEIN KINASE KINASE 5"/>
    <property type="match status" value="1"/>
</dbReference>
<evidence type="ECO:0000256" key="8">
    <source>
        <dbReference type="ARBA" id="ARBA00049299"/>
    </source>
</evidence>
<dbReference type="InterPro" id="IPR008271">
    <property type="entry name" value="Ser/Thr_kinase_AS"/>
</dbReference>
<dbReference type="EMBL" id="JBGBPQ010000010">
    <property type="protein sequence ID" value="KAL1518543.1"/>
    <property type="molecule type" value="Genomic_DNA"/>
</dbReference>
<organism evidence="14 15">
    <name type="scientific">Prymnesium parvum</name>
    <name type="common">Toxic golden alga</name>
    <dbReference type="NCBI Taxonomy" id="97485"/>
    <lineage>
        <taxon>Eukaryota</taxon>
        <taxon>Haptista</taxon>
        <taxon>Haptophyta</taxon>
        <taxon>Prymnesiophyceae</taxon>
        <taxon>Prymnesiales</taxon>
        <taxon>Prymnesiaceae</taxon>
        <taxon>Prymnesium</taxon>
    </lineage>
</organism>
<evidence type="ECO:0000256" key="3">
    <source>
        <dbReference type="ARBA" id="ARBA00022777"/>
    </source>
</evidence>
<dbReference type="GO" id="GO:0004708">
    <property type="term" value="F:MAP kinase kinase activity"/>
    <property type="evidence" value="ECO:0007669"/>
    <property type="project" value="UniProtKB-EC"/>
</dbReference>
<proteinExistence type="inferred from homology"/>
<comment type="catalytic activity">
    <reaction evidence="7">
        <text>L-seryl-[protein] + ATP = O-phospho-L-seryl-[protein] + ADP + H(+)</text>
        <dbReference type="Rhea" id="RHEA:17989"/>
        <dbReference type="Rhea" id="RHEA-COMP:9863"/>
        <dbReference type="Rhea" id="RHEA-COMP:11604"/>
        <dbReference type="ChEBI" id="CHEBI:15378"/>
        <dbReference type="ChEBI" id="CHEBI:29999"/>
        <dbReference type="ChEBI" id="CHEBI:30616"/>
        <dbReference type="ChEBI" id="CHEBI:83421"/>
        <dbReference type="ChEBI" id="CHEBI:456216"/>
        <dbReference type="EC" id="2.7.12.2"/>
    </reaction>
</comment>
<dbReference type="InterPro" id="IPR000719">
    <property type="entry name" value="Prot_kinase_dom"/>
</dbReference>
<dbReference type="AlphaFoldDB" id="A0AB34JC32"/>
<keyword evidence="1" id="KW-0808">Transferase</keyword>
<feature type="region of interest" description="Disordered" evidence="12">
    <location>
        <begin position="570"/>
        <end position="636"/>
    </location>
</feature>
<feature type="binding site" evidence="10">
    <location>
        <position position="117"/>
    </location>
    <ligand>
        <name>ATP</name>
        <dbReference type="ChEBI" id="CHEBI:30616"/>
    </ligand>
</feature>
<evidence type="ECO:0000313" key="15">
    <source>
        <dbReference type="Proteomes" id="UP001515480"/>
    </source>
</evidence>
<gene>
    <name evidence="14" type="ORF">AB1Y20_002832</name>
</gene>
<feature type="coiled-coil region" evidence="11">
    <location>
        <begin position="450"/>
        <end position="498"/>
    </location>
</feature>
<evidence type="ECO:0000256" key="10">
    <source>
        <dbReference type="PROSITE-ProRule" id="PRU10141"/>
    </source>
</evidence>
<dbReference type="EC" id="2.7.12.2" evidence="6"/>
<comment type="caution">
    <text evidence="14">The sequence shown here is derived from an EMBL/GenBank/DDBJ whole genome shotgun (WGS) entry which is preliminary data.</text>
</comment>
<evidence type="ECO:0000256" key="2">
    <source>
        <dbReference type="ARBA" id="ARBA00022741"/>
    </source>
</evidence>
<keyword evidence="3" id="KW-0418">Kinase</keyword>
<feature type="compositionally biased region" description="Pro residues" evidence="12">
    <location>
        <begin position="613"/>
        <end position="623"/>
    </location>
</feature>
<dbReference type="SMART" id="SM00220">
    <property type="entry name" value="S_TKc"/>
    <property type="match status" value="1"/>
</dbReference>
<evidence type="ECO:0000256" key="9">
    <source>
        <dbReference type="ARBA" id="ARBA00051693"/>
    </source>
</evidence>
<dbReference type="PROSITE" id="PS00107">
    <property type="entry name" value="PROTEIN_KINASE_ATP"/>
    <property type="match status" value="1"/>
</dbReference>
<comment type="catalytic activity">
    <reaction evidence="9">
        <text>L-tyrosyl-[protein] + ATP = O-phospho-L-tyrosyl-[protein] + ADP + H(+)</text>
        <dbReference type="Rhea" id="RHEA:10596"/>
        <dbReference type="Rhea" id="RHEA-COMP:10136"/>
        <dbReference type="Rhea" id="RHEA-COMP:20101"/>
        <dbReference type="ChEBI" id="CHEBI:15378"/>
        <dbReference type="ChEBI" id="CHEBI:30616"/>
        <dbReference type="ChEBI" id="CHEBI:46858"/>
        <dbReference type="ChEBI" id="CHEBI:61978"/>
        <dbReference type="ChEBI" id="CHEBI:456216"/>
        <dbReference type="EC" id="2.7.12.2"/>
    </reaction>
</comment>
<keyword evidence="11" id="KW-0175">Coiled coil</keyword>
<evidence type="ECO:0000313" key="14">
    <source>
        <dbReference type="EMBL" id="KAL1518543.1"/>
    </source>
</evidence>
<protein>
    <recommendedName>
        <fullName evidence="6">mitogen-activated protein kinase kinase</fullName>
        <ecNumber evidence="6">2.7.12.2</ecNumber>
    </recommendedName>
</protein>
<evidence type="ECO:0000256" key="4">
    <source>
        <dbReference type="ARBA" id="ARBA00022840"/>
    </source>
</evidence>
<feature type="compositionally biased region" description="Basic and acidic residues" evidence="12">
    <location>
        <begin position="626"/>
        <end position="636"/>
    </location>
</feature>
<evidence type="ECO:0000256" key="12">
    <source>
        <dbReference type="SAM" id="MobiDB-lite"/>
    </source>
</evidence>
<dbReference type="CDD" id="cd06623">
    <property type="entry name" value="PKc_MAPKK_plant_like"/>
    <property type="match status" value="1"/>
</dbReference>
<keyword evidence="4 10" id="KW-0067">ATP-binding</keyword>
<keyword evidence="15" id="KW-1185">Reference proteome</keyword>
<dbReference type="InterPro" id="IPR017441">
    <property type="entry name" value="Protein_kinase_ATP_BS"/>
</dbReference>
<dbReference type="Proteomes" id="UP001515480">
    <property type="component" value="Unassembled WGS sequence"/>
</dbReference>
<evidence type="ECO:0000256" key="1">
    <source>
        <dbReference type="ARBA" id="ARBA00022679"/>
    </source>
</evidence>
<dbReference type="PANTHER" id="PTHR48013">
    <property type="entry name" value="DUAL SPECIFICITY MITOGEN-ACTIVATED PROTEIN KINASE KINASE 5-RELATED"/>
    <property type="match status" value="1"/>
</dbReference>
<accession>A0AB34JC32</accession>
<dbReference type="SUPFAM" id="SSF56112">
    <property type="entry name" value="Protein kinase-like (PK-like)"/>
    <property type="match status" value="1"/>
</dbReference>
<feature type="compositionally biased region" description="Low complexity" evidence="12">
    <location>
        <begin position="21"/>
        <end position="34"/>
    </location>
</feature>
<evidence type="ECO:0000256" key="11">
    <source>
        <dbReference type="SAM" id="Coils"/>
    </source>
</evidence>
<sequence length="636" mass="69354">MLRRPTLEALSVGVGHHDSQSSRSSPASNPSPHSATKLSESGKFVIGGFEISREGVTATHAAAHGDGDAPLEPLLEGGEGVAADVFDELQPLEIIGRGASGFVRRAAHSDGRAVAIKDICISDPARRKQIFNEISLLRAQNPNQIRHLIQYLGVRYLEGSIQIAMEYMDAGSLGDLLQRVGPLSQDCMGAICRQTLLALDELKERHLVHRDLKPQNILLNLRGECKVSDFGCVAELQDSFGKCGTFVGTVPYMSPERINGEEYSYASDIWSLGLTVVECAQGHFPYARYAGYWGILQAVLNEPSPSLDPTQFCPELRDFAAYCLRKNPEERPSARTLLQHPFIKWYGEEEASHFRLGEFLAGAVGTRKGCNRVASAPAKAFASEANESDIAHEVEEELLFTDEDRTGEDAELLATGACTGASAWVGDDLRRGEEAEGDESALEVARLEQLSALMERNVELEGDVASARQELQALHHANAQLQLQVSSSQNLIVQLREAMNKEAKEILPAPSSFPRRAAVGASDSELMTFDARRLDRLHPVDLERLALQTERNLQDIRAALKRRGRRIASDALTACRPRPRPSSGIAVAGGRIPMSSRPSSVSSSRQGSLSQLPRPPSPPPINGRPPSERRSKFQGP</sequence>
<name>A0AB34JC32_PRYPA</name>
<evidence type="ECO:0000259" key="13">
    <source>
        <dbReference type="PROSITE" id="PS50011"/>
    </source>
</evidence>
<keyword evidence="2 10" id="KW-0547">Nucleotide-binding</keyword>
<feature type="domain" description="Protein kinase" evidence="13">
    <location>
        <begin position="89"/>
        <end position="343"/>
    </location>
</feature>
<dbReference type="Gene3D" id="3.30.200.20">
    <property type="entry name" value="Phosphorylase Kinase, domain 1"/>
    <property type="match status" value="1"/>
</dbReference>
<evidence type="ECO:0000256" key="7">
    <source>
        <dbReference type="ARBA" id="ARBA00049014"/>
    </source>
</evidence>
<evidence type="ECO:0000256" key="6">
    <source>
        <dbReference type="ARBA" id="ARBA00038999"/>
    </source>
</evidence>
<evidence type="ECO:0000256" key="5">
    <source>
        <dbReference type="ARBA" id="ARBA00038035"/>
    </source>
</evidence>
<comment type="catalytic activity">
    <reaction evidence="8">
        <text>L-threonyl-[protein] + ATP = O-phospho-L-threonyl-[protein] + ADP + H(+)</text>
        <dbReference type="Rhea" id="RHEA:46608"/>
        <dbReference type="Rhea" id="RHEA-COMP:11060"/>
        <dbReference type="Rhea" id="RHEA-COMP:11605"/>
        <dbReference type="ChEBI" id="CHEBI:15378"/>
        <dbReference type="ChEBI" id="CHEBI:30013"/>
        <dbReference type="ChEBI" id="CHEBI:30616"/>
        <dbReference type="ChEBI" id="CHEBI:61977"/>
        <dbReference type="ChEBI" id="CHEBI:456216"/>
        <dbReference type="EC" id="2.7.12.2"/>
    </reaction>
</comment>
<dbReference type="PROSITE" id="PS00108">
    <property type="entry name" value="PROTEIN_KINASE_ST"/>
    <property type="match status" value="1"/>
</dbReference>
<dbReference type="Gene3D" id="1.10.510.10">
    <property type="entry name" value="Transferase(Phosphotransferase) domain 1"/>
    <property type="match status" value="1"/>
</dbReference>